<dbReference type="Proteomes" id="UP000722989">
    <property type="component" value="Unassembled WGS sequence"/>
</dbReference>
<evidence type="ECO:0000313" key="2">
    <source>
        <dbReference type="Proteomes" id="UP000722989"/>
    </source>
</evidence>
<comment type="caution">
    <text evidence="1">The sequence shown here is derived from an EMBL/GenBank/DDBJ whole genome shotgun (WGS) entry which is preliminary data.</text>
</comment>
<protein>
    <submittedName>
        <fullName evidence="1">Uncharacterized protein</fullName>
    </submittedName>
</protein>
<accession>A0ABX0XVZ1</accession>
<evidence type="ECO:0000313" key="1">
    <source>
        <dbReference type="EMBL" id="NJC70001.1"/>
    </source>
</evidence>
<gene>
    <name evidence="1" type="ORF">HC031_09800</name>
</gene>
<reference evidence="1 2" key="1">
    <citation type="submission" date="2020-03" db="EMBL/GenBank/DDBJ databases">
        <title>WGS of the type strain of Planosporangium spp.</title>
        <authorList>
            <person name="Thawai C."/>
        </authorList>
    </citation>
    <scope>NUCLEOTIDE SEQUENCE [LARGE SCALE GENOMIC DNA]</scope>
    <source>
        <strain evidence="1 2">TBRC 5610</strain>
    </source>
</reference>
<proteinExistence type="predicted"/>
<name>A0ABX0XVZ1_9ACTN</name>
<dbReference type="RefSeq" id="WP_167924917.1">
    <property type="nucleotide sequence ID" value="NZ_JAATVY010000005.1"/>
</dbReference>
<sequence length="96" mass="10488">MNERQTPDRVGVERIRADRALPATPRGCLSGRCAARRVSPVPLYHRPKHVMSAHPGVARTCPTDMLVAISIVGGLDRYGPDQVAVEHAEGEVPRVR</sequence>
<dbReference type="EMBL" id="JAATVY010000005">
    <property type="protein sequence ID" value="NJC70001.1"/>
    <property type="molecule type" value="Genomic_DNA"/>
</dbReference>
<organism evidence="1 2">
    <name type="scientific">Planosporangium thailandense</name>
    <dbReference type="NCBI Taxonomy" id="765197"/>
    <lineage>
        <taxon>Bacteria</taxon>
        <taxon>Bacillati</taxon>
        <taxon>Actinomycetota</taxon>
        <taxon>Actinomycetes</taxon>
        <taxon>Micromonosporales</taxon>
        <taxon>Micromonosporaceae</taxon>
        <taxon>Planosporangium</taxon>
    </lineage>
</organism>
<keyword evidence="2" id="KW-1185">Reference proteome</keyword>